<dbReference type="Pfam" id="PF23856">
    <property type="entry name" value="DUF7219"/>
    <property type="match status" value="1"/>
</dbReference>
<dbReference type="AlphaFoldDB" id="B7K2S8"/>
<evidence type="ECO:0000313" key="1">
    <source>
        <dbReference type="EMBL" id="ACK67629.1"/>
    </source>
</evidence>
<dbReference type="Proteomes" id="UP000008204">
    <property type="component" value="Chromosome"/>
</dbReference>
<gene>
    <name evidence="1" type="ordered locus">PCC8801_3667</name>
</gene>
<name>B7K2S8_RIPO1</name>
<protein>
    <recommendedName>
        <fullName evidence="3">Isopropylmalate/homocitrate/citramalate synthases</fullName>
    </recommendedName>
</protein>
<dbReference type="HOGENOM" id="CLU_163892_1_0_3"/>
<organism evidence="1 2">
    <name type="scientific">Rippkaea orientalis (strain PCC 8801 / RF-1)</name>
    <name type="common">Cyanothece sp. (strain PCC 8801)</name>
    <dbReference type="NCBI Taxonomy" id="41431"/>
    <lineage>
        <taxon>Bacteria</taxon>
        <taxon>Bacillati</taxon>
        <taxon>Cyanobacteriota</taxon>
        <taxon>Cyanophyceae</taxon>
        <taxon>Oscillatoriophycideae</taxon>
        <taxon>Chroococcales</taxon>
        <taxon>Aphanothecaceae</taxon>
        <taxon>Rippkaea</taxon>
        <taxon>Rippkaea orientalis</taxon>
    </lineage>
</organism>
<proteinExistence type="predicted"/>
<keyword evidence="2" id="KW-1185">Reference proteome</keyword>
<dbReference type="InterPro" id="IPR055643">
    <property type="entry name" value="DUF7219"/>
</dbReference>
<sequence>MDYSSLKNNFFYPRYPYYGDSTTENLSFNGNLQNFAQKISYICNLATAGKLSNSKAYQQIESLWKELSATHNVLIALDDSESQHNS</sequence>
<dbReference type="STRING" id="41431.PCC8801_3667"/>
<accession>B7K2S8</accession>
<dbReference type="RefSeq" id="WP_012596887.1">
    <property type="nucleotide sequence ID" value="NC_011726.1"/>
</dbReference>
<evidence type="ECO:0008006" key="3">
    <source>
        <dbReference type="Google" id="ProtNLM"/>
    </source>
</evidence>
<evidence type="ECO:0000313" key="2">
    <source>
        <dbReference type="Proteomes" id="UP000008204"/>
    </source>
</evidence>
<dbReference type="KEGG" id="cyp:PCC8801_3667"/>
<dbReference type="OrthoDB" id="426986at2"/>
<reference evidence="2" key="1">
    <citation type="journal article" date="2011" name="MBio">
        <title>Novel metabolic attributes of the genus Cyanothece, comprising a group of unicellular nitrogen-fixing Cyanobacteria.</title>
        <authorList>
            <person name="Bandyopadhyay A."/>
            <person name="Elvitigala T."/>
            <person name="Welsh E."/>
            <person name="Stockel J."/>
            <person name="Liberton M."/>
            <person name="Min H."/>
            <person name="Sherman L.A."/>
            <person name="Pakrasi H.B."/>
        </authorList>
    </citation>
    <scope>NUCLEOTIDE SEQUENCE [LARGE SCALE GENOMIC DNA]</scope>
    <source>
        <strain evidence="2">PCC 8801</strain>
    </source>
</reference>
<dbReference type="EMBL" id="CP001287">
    <property type="protein sequence ID" value="ACK67629.1"/>
    <property type="molecule type" value="Genomic_DNA"/>
</dbReference>